<accession>A0A142IIF9</accession>
<evidence type="ECO:0000313" key="3">
    <source>
        <dbReference type="Proteomes" id="UP000223976"/>
    </source>
</evidence>
<name>A0A142IIF9_9CAUD</name>
<evidence type="ECO:0000313" key="2">
    <source>
        <dbReference type="EMBL" id="AMR59747.1"/>
    </source>
</evidence>
<dbReference type="Proteomes" id="UP000223976">
    <property type="component" value="Segment"/>
</dbReference>
<keyword evidence="1" id="KW-0175">Coiled coil</keyword>
<feature type="coiled-coil region" evidence="1">
    <location>
        <begin position="123"/>
        <end position="150"/>
    </location>
</feature>
<gene>
    <name evidence="2" type="ORF">SEGD1_098</name>
</gene>
<dbReference type="EMBL" id="KU726251">
    <property type="protein sequence ID" value="AMR59747.1"/>
    <property type="molecule type" value="Genomic_DNA"/>
</dbReference>
<proteinExistence type="predicted"/>
<reference evidence="2 3" key="1">
    <citation type="submission" date="2016-02" db="EMBL/GenBank/DDBJ databases">
        <title>Complete genome sequence of a polyvalent bacteriophage, SEGD1, simultaneously inhibiting both Salmonella enterica and Escherichia coli O157:H7.</title>
        <authorList>
            <person name="Fan J."/>
            <person name="Ma J."/>
        </authorList>
    </citation>
    <scope>NUCLEOTIDE SEQUENCE [LARGE SCALE GENOMIC DNA]</scope>
</reference>
<evidence type="ECO:0000256" key="1">
    <source>
        <dbReference type="SAM" id="Coils"/>
    </source>
</evidence>
<protein>
    <submittedName>
        <fullName evidence="2">Uncharacterized protein</fullName>
    </submittedName>
</protein>
<organism evidence="2 3">
    <name type="scientific">Enterobacteria phage SEGD1</name>
    <dbReference type="NCBI Taxonomy" id="1805456"/>
    <lineage>
        <taxon>Viruses</taxon>
        <taxon>Duplodnaviria</taxon>
        <taxon>Heunggongvirae</taxon>
        <taxon>Uroviricota</taxon>
        <taxon>Caudoviricetes</taxon>
        <taxon>Chimalliviridae</taxon>
        <taxon>Seoulvirus</taxon>
        <taxon>Seoulvirus SPN3US</taxon>
    </lineage>
</organism>
<sequence>MSTLDLDLEVLTDDYDRLVALEGLGVKPDFPAVCAIRQRWCLTDDGEDMLVARESREAMERAQFMTDTDPRAGIHRAAGRITAKAVKGAGKLVGAGLGATAKGAGKLSKKLALRFYDFAEALAKEQADRLKEITSKAAFMERKLNKLKTRMSLLDDHKTLAAVDVHTSSWTSKICFEDRPDFEACVQFSKQTNAYEGVVQKYTVYTRTALKKSKAFEGPGLKQISKSTNWAVKRAAGLLGIIDPFKKVEAFPVPGNIVVVEHHSGKISWAIARDGDYGETIKSLDMHQCGKAIEAVEALIKSIAARGTKNRVVGYTGIYEEVEAMKSELKNLEGDELKEATLRYRNAMAMEDAFTTALVRVAEGLMEWTKQSLAEVK</sequence>